<sequence>MKKRVLESYPFLDIDQLMKYKKNHRVAVSVEFGSQAIRVRLNLESLQGCVDGEEVFLDKSDWGYGGFRYWFLCPACEKRYRILYMADGLICRKCGKLTYASQQRTKTDCYYFYQKAIKLARTIDPEYEEQKDFFQWPYRFPDRPKNMREPTYWTLKKKFLDYVAEGDAVWLDYVKWRLRR</sequence>
<organism evidence="1 2">
    <name type="scientific">Enterococcus aquimarinus</name>
    <dbReference type="NCBI Taxonomy" id="328396"/>
    <lineage>
        <taxon>Bacteria</taxon>
        <taxon>Bacillati</taxon>
        <taxon>Bacillota</taxon>
        <taxon>Bacilli</taxon>
        <taxon>Lactobacillales</taxon>
        <taxon>Enterococcaceae</taxon>
        <taxon>Enterococcus</taxon>
    </lineage>
</organism>
<protein>
    <recommendedName>
        <fullName evidence="3">Phage protein</fullName>
    </recommendedName>
</protein>
<name>A0A9E3ZS30_9ENTE</name>
<dbReference type="AlphaFoldDB" id="A0A9E3ZS30"/>
<comment type="caution">
    <text evidence="1">The sequence shown here is derived from an EMBL/GenBank/DDBJ whole genome shotgun (WGS) entry which is preliminary data.</text>
</comment>
<reference evidence="1" key="1">
    <citation type="journal article" date="2021" name="PeerJ">
        <title>Extensive microbial diversity within the chicken gut microbiome revealed by metagenomics and culture.</title>
        <authorList>
            <person name="Gilroy R."/>
            <person name="Ravi A."/>
            <person name="Getino M."/>
            <person name="Pursley I."/>
            <person name="Horton D.L."/>
            <person name="Alikhan N.F."/>
            <person name="Baker D."/>
            <person name="Gharbi K."/>
            <person name="Hall N."/>
            <person name="Watson M."/>
            <person name="Adriaenssens E.M."/>
            <person name="Foster-Nyarko E."/>
            <person name="Jarju S."/>
            <person name="Secka A."/>
            <person name="Antonio M."/>
            <person name="Oren A."/>
            <person name="Chaudhuri R.R."/>
            <person name="La Ragione R."/>
            <person name="Hildebrand F."/>
            <person name="Pallen M.J."/>
        </authorList>
    </citation>
    <scope>NUCLEOTIDE SEQUENCE</scope>
    <source>
        <strain evidence="1">150</strain>
    </source>
</reference>
<reference evidence="1" key="2">
    <citation type="submission" date="2021-11" db="EMBL/GenBank/DDBJ databases">
        <authorList>
            <person name="Gilroy R."/>
        </authorList>
    </citation>
    <scope>NUCLEOTIDE SEQUENCE</scope>
    <source>
        <strain evidence="1">150</strain>
    </source>
</reference>
<evidence type="ECO:0000313" key="2">
    <source>
        <dbReference type="Proteomes" id="UP000813384"/>
    </source>
</evidence>
<dbReference type="Proteomes" id="UP000813384">
    <property type="component" value="Unassembled WGS sequence"/>
</dbReference>
<gene>
    <name evidence="1" type="ORF">K8V42_02680</name>
</gene>
<evidence type="ECO:0000313" key="1">
    <source>
        <dbReference type="EMBL" id="MCC9273177.1"/>
    </source>
</evidence>
<proteinExistence type="predicted"/>
<dbReference type="EMBL" id="JAJJVO010000043">
    <property type="protein sequence ID" value="MCC9273177.1"/>
    <property type="molecule type" value="Genomic_DNA"/>
</dbReference>
<accession>A0A9E3ZS30</accession>
<evidence type="ECO:0008006" key="3">
    <source>
        <dbReference type="Google" id="ProtNLM"/>
    </source>
</evidence>